<organism evidence="1 2">
    <name type="scientific">Aquipluma nitroreducens</name>
    <dbReference type="NCBI Taxonomy" id="2010828"/>
    <lineage>
        <taxon>Bacteria</taxon>
        <taxon>Pseudomonadati</taxon>
        <taxon>Bacteroidota</taxon>
        <taxon>Bacteroidia</taxon>
        <taxon>Marinilabiliales</taxon>
        <taxon>Prolixibacteraceae</taxon>
        <taxon>Aquipluma</taxon>
    </lineage>
</organism>
<dbReference type="AlphaFoldDB" id="A0A5K7SE14"/>
<reference evidence="1" key="1">
    <citation type="journal article" date="2020" name="Int. J. Syst. Evol. Microbiol.">
        <title>Aquipluma nitroreducens gen. nov. sp. nov., a novel facultatively anaerobic bacterium isolated from a freshwater lake.</title>
        <authorList>
            <person name="Watanabe M."/>
            <person name="Kojima H."/>
            <person name="Fukui M."/>
        </authorList>
    </citation>
    <scope>NUCLEOTIDE SEQUENCE</scope>
    <source>
        <strain evidence="1">MeG22</strain>
    </source>
</reference>
<gene>
    <name evidence="1" type="ORF">AQPE_3917</name>
</gene>
<dbReference type="KEGG" id="anf:AQPE_3917"/>
<evidence type="ECO:0000313" key="2">
    <source>
        <dbReference type="Proteomes" id="UP001193389"/>
    </source>
</evidence>
<keyword evidence="2" id="KW-1185">Reference proteome</keyword>
<dbReference type="Proteomes" id="UP001193389">
    <property type="component" value="Chromosome"/>
</dbReference>
<name>A0A5K7SE14_9BACT</name>
<evidence type="ECO:0000313" key="1">
    <source>
        <dbReference type="EMBL" id="BBE19729.1"/>
    </source>
</evidence>
<sequence length="54" mass="5978">MKSVVPFNVSNGFGLLEKREINHTPARASNVLPVAVMIERKNIELNDNPETVST</sequence>
<dbReference type="EMBL" id="AP018694">
    <property type="protein sequence ID" value="BBE19729.1"/>
    <property type="molecule type" value="Genomic_DNA"/>
</dbReference>
<accession>A0A5K7SE14</accession>
<protein>
    <submittedName>
        <fullName evidence="1">Uncharacterized protein</fullName>
    </submittedName>
</protein>
<proteinExistence type="predicted"/>